<evidence type="ECO:0000313" key="2">
    <source>
        <dbReference type="Proteomes" id="UP000248857"/>
    </source>
</evidence>
<dbReference type="EMBL" id="PQWO01000005">
    <property type="protein sequence ID" value="PZD73674.1"/>
    <property type="molecule type" value="Genomic_DNA"/>
</dbReference>
<reference evidence="1 2" key="1">
    <citation type="journal article" date="2018" name="Sci. Rep.">
        <title>A novel species of the marine cyanobacterium Acaryochloris with a unique pigment content and lifestyle.</title>
        <authorList>
            <person name="Partensky F."/>
            <person name="Six C."/>
            <person name="Ratin M."/>
            <person name="Garczarek L."/>
            <person name="Vaulot D."/>
            <person name="Probert I."/>
            <person name="Calteau A."/>
            <person name="Gourvil P."/>
            <person name="Marie D."/>
            <person name="Grebert T."/>
            <person name="Bouchier C."/>
            <person name="Le Panse S."/>
            <person name="Gachenot M."/>
            <person name="Rodriguez F."/>
            <person name="Garrido J.L."/>
        </authorList>
    </citation>
    <scope>NUCLEOTIDE SEQUENCE [LARGE SCALE GENOMIC DNA]</scope>
    <source>
        <strain evidence="1 2">RCC1774</strain>
    </source>
</reference>
<protein>
    <submittedName>
        <fullName evidence="1">Uncharacterized protein</fullName>
    </submittedName>
</protein>
<comment type="caution">
    <text evidence="1">The sequence shown here is derived from an EMBL/GenBank/DDBJ whole genome shotgun (WGS) entry which is preliminary data.</text>
</comment>
<sequence length="68" mass="7745">MNSSLRQRSYTGKDLFVGIDIRKRTYSVAVVMEGALVKKWQTFADPVKLAHQLIAYFPKALLQGARNF</sequence>
<dbReference type="AlphaFoldDB" id="A0A2W1JV97"/>
<organism evidence="1 2">
    <name type="scientific">Acaryochloris thomasi RCC1774</name>
    <dbReference type="NCBI Taxonomy" id="1764569"/>
    <lineage>
        <taxon>Bacteria</taxon>
        <taxon>Bacillati</taxon>
        <taxon>Cyanobacteriota</taxon>
        <taxon>Cyanophyceae</taxon>
        <taxon>Acaryochloridales</taxon>
        <taxon>Acaryochloridaceae</taxon>
        <taxon>Acaryochloris</taxon>
        <taxon>Acaryochloris thomasi</taxon>
    </lineage>
</organism>
<accession>A0A2W1JV97</accession>
<evidence type="ECO:0000313" key="1">
    <source>
        <dbReference type="EMBL" id="PZD73674.1"/>
    </source>
</evidence>
<dbReference type="OrthoDB" id="3191145at2"/>
<name>A0A2W1JV97_9CYAN</name>
<proteinExistence type="predicted"/>
<gene>
    <name evidence="1" type="ORF">C1752_01878</name>
</gene>
<dbReference type="RefSeq" id="WP_110985852.1">
    <property type="nucleotide sequence ID" value="NZ_CAWNWM010000005.1"/>
</dbReference>
<dbReference type="Proteomes" id="UP000248857">
    <property type="component" value="Unassembled WGS sequence"/>
</dbReference>
<keyword evidence="2" id="KW-1185">Reference proteome</keyword>